<reference evidence="1 2" key="1">
    <citation type="submission" date="2024-04" db="EMBL/GenBank/DDBJ databases">
        <title>Tritrichomonas musculus Genome.</title>
        <authorList>
            <person name="Alves-Ferreira E."/>
            <person name="Grigg M."/>
            <person name="Lorenzi H."/>
            <person name="Galac M."/>
        </authorList>
    </citation>
    <scope>NUCLEOTIDE SEQUENCE [LARGE SCALE GENOMIC DNA]</scope>
    <source>
        <strain evidence="1 2">EAF2021</strain>
    </source>
</reference>
<dbReference type="SUPFAM" id="SSF54928">
    <property type="entry name" value="RNA-binding domain, RBD"/>
    <property type="match status" value="2"/>
</dbReference>
<dbReference type="Proteomes" id="UP001470230">
    <property type="component" value="Unassembled WGS sequence"/>
</dbReference>
<comment type="caution">
    <text evidence="1">The sequence shown here is derived from an EMBL/GenBank/DDBJ whole genome shotgun (WGS) entry which is preliminary data.</text>
</comment>
<dbReference type="Gene3D" id="3.30.70.330">
    <property type="match status" value="2"/>
</dbReference>
<name>A0ABR2JWP7_9EUKA</name>
<dbReference type="InterPro" id="IPR012677">
    <property type="entry name" value="Nucleotide-bd_a/b_plait_sf"/>
</dbReference>
<evidence type="ECO:0008006" key="3">
    <source>
        <dbReference type="Google" id="ProtNLM"/>
    </source>
</evidence>
<dbReference type="InterPro" id="IPR035979">
    <property type="entry name" value="RBD_domain_sf"/>
</dbReference>
<dbReference type="EMBL" id="JAPFFF010000009">
    <property type="protein sequence ID" value="KAK8883297.1"/>
    <property type="molecule type" value="Genomic_DNA"/>
</dbReference>
<evidence type="ECO:0000313" key="1">
    <source>
        <dbReference type="EMBL" id="KAK8883297.1"/>
    </source>
</evidence>
<sequence>MINRYVIKIDDIENACSFEDACMKKEEFKNQIFLNHYFYNDETDKSKGENFLFYESEIFPFNEVLCQLDFDDIDENNFSTVNELPDEALAEFEENCPDVIYITNYPRKFTENNLIDLISALPYSESSSYKPKIEKLPCVFKLFFDESIAHKKWIQSILRFIPLIEFSSDEMIMSAETNCLKVPVIHFLNLPPTINTIEYFIEISNNELGNYKLYEENERKDDQPLSFNVSYSTEEEAWDIIDSLNFRTFEEKEIRVNHFIDKKILQDMTSFNIKVTNYEGEFNSYEIYDKFSKFGSIYSIYKKDLLLDKNSSSDENISKPHNTMNSNPQDDFFCIQYYLKEDAIKAVNNAQNELQMKNLTLTTKGAGLVVYNYKNHITEEAVRKDFPDATKVVIKKSKDINSRPYVFINFICQEDCDKAKDKCKEIYSNHVRLMCVSQTLPKDKAFLERRKEEERCQKKNTIFIQKVPIGSCAEDVIQECAKFGDIDSFVFIDINNKKVQKRIAKISFHSNESFQRAMKSVILLKNTPIKPSKYLPHSH</sequence>
<dbReference type="CDD" id="cd00590">
    <property type="entry name" value="RRM_SF"/>
    <property type="match status" value="1"/>
</dbReference>
<keyword evidence="2" id="KW-1185">Reference proteome</keyword>
<protein>
    <recommendedName>
        <fullName evidence="3">RRM domain-containing protein</fullName>
    </recommendedName>
</protein>
<gene>
    <name evidence="1" type="ORF">M9Y10_045948</name>
</gene>
<proteinExistence type="predicted"/>
<evidence type="ECO:0000313" key="2">
    <source>
        <dbReference type="Proteomes" id="UP001470230"/>
    </source>
</evidence>
<accession>A0ABR2JWP7</accession>
<organism evidence="1 2">
    <name type="scientific">Tritrichomonas musculus</name>
    <dbReference type="NCBI Taxonomy" id="1915356"/>
    <lineage>
        <taxon>Eukaryota</taxon>
        <taxon>Metamonada</taxon>
        <taxon>Parabasalia</taxon>
        <taxon>Tritrichomonadida</taxon>
        <taxon>Tritrichomonadidae</taxon>
        <taxon>Tritrichomonas</taxon>
    </lineage>
</organism>